<dbReference type="Proteomes" id="UP000002745">
    <property type="component" value="Chromosome"/>
</dbReference>
<dbReference type="AlphaFoldDB" id="C6XNM2"/>
<reference evidence="11" key="1">
    <citation type="journal article" date="2011" name="J. Bacteriol.">
        <title>Genome sequences of eight morphologically diverse alphaproteobacteria.</title>
        <authorList>
            <consortium name="US DOE Joint Genome Institute"/>
            <person name="Brown P.J."/>
            <person name="Kysela D.T."/>
            <person name="Buechlein A."/>
            <person name="Hemmerich C."/>
            <person name="Brun Y.V."/>
        </authorList>
    </citation>
    <scope>NUCLEOTIDE SEQUENCE [LARGE SCALE GENOMIC DNA]</scope>
    <source>
        <strain evidence="11">ATCC 49814 / DSM 5838 / IFAM 1418</strain>
    </source>
</reference>
<dbReference type="CAZy" id="GH51">
    <property type="family name" value="Glycoside Hydrolase Family 51"/>
</dbReference>
<dbReference type="Pfam" id="PF06964">
    <property type="entry name" value="Alpha-L-AF_C"/>
    <property type="match status" value="1"/>
</dbReference>
<comment type="similarity">
    <text evidence="2">Belongs to the glycosyl hydrolase 51 family.</text>
</comment>
<dbReference type="InterPro" id="IPR010720">
    <property type="entry name" value="Alpha-L-AF_C"/>
</dbReference>
<dbReference type="eggNOG" id="COG3534">
    <property type="taxonomic scope" value="Bacteria"/>
</dbReference>
<keyword evidence="5" id="KW-0378">Hydrolase</keyword>
<keyword evidence="7" id="KW-0326">Glycosidase</keyword>
<evidence type="ECO:0000313" key="10">
    <source>
        <dbReference type="EMBL" id="ACT58275.1"/>
    </source>
</evidence>
<dbReference type="SUPFAM" id="SSF51011">
    <property type="entry name" value="Glycosyl hydrolase domain"/>
    <property type="match status" value="1"/>
</dbReference>
<dbReference type="GO" id="GO:0000272">
    <property type="term" value="P:polysaccharide catabolic process"/>
    <property type="evidence" value="ECO:0007669"/>
    <property type="project" value="TreeGrafter"/>
</dbReference>
<evidence type="ECO:0000256" key="8">
    <source>
        <dbReference type="SAM" id="SignalP"/>
    </source>
</evidence>
<feature type="signal peptide" evidence="8">
    <location>
        <begin position="1"/>
        <end position="18"/>
    </location>
</feature>
<evidence type="ECO:0000256" key="1">
    <source>
        <dbReference type="ARBA" id="ARBA00001462"/>
    </source>
</evidence>
<dbReference type="InterPro" id="IPR013780">
    <property type="entry name" value="Glyco_hydro_b"/>
</dbReference>
<gene>
    <name evidence="10" type="ordered locus">Hbal_0573</name>
</gene>
<dbReference type="STRING" id="582402.Hbal_0573"/>
<evidence type="ECO:0000256" key="2">
    <source>
        <dbReference type="ARBA" id="ARBA00007186"/>
    </source>
</evidence>
<accession>C6XNM2</accession>
<sequence length="509" mass="56051">MKSMLFSAIMAVSLPVAAAQTKIDIHTDKPIGTIQPEIYGQFLEHVGTQVYDGIWVGHESDIPNTDGIRNDVFEALSVLDIPVIRWPGGCYADLYHWKDGIGAQSERKKRVNMAWGGTAEPNGFGTHEFFNFAEKLGAKTYLNVNLASGTVNEASDWLEYITFDGESDLANLRRTNGRDKPWTIDYLSIGNETWGCGGHMRATAYADQYAQWATILKTGGEQPTRIISGSHQDNIDYSAEILTHPNMSDLSEGISLHYYTLPTDDWDDKGAALGFSELEWASTIKNTLKMEAAVSDFLKVLDASQVDGDFGLYVDEWGMWVNTEDGDPSLHQQNTIRDGVVAALNLNLFHDHADRIAMTNIAQMVNVLQAMILTDGPEMVLTPTYYVYKMYRPFQGAESYAVSMNSPIYEKEGIAFDALSVSAAHNENGDIVIALVNADPSTSHDIEIPVVGDVTITGQQLYGAELDAHNSFEEPDAIQPKSLKLKAKGGDVDLTLPARSVTVLTLEKH</sequence>
<dbReference type="EMBL" id="CP001678">
    <property type="protein sequence ID" value="ACT58275.1"/>
    <property type="molecule type" value="Genomic_DNA"/>
</dbReference>
<dbReference type="Pfam" id="PF22848">
    <property type="entry name" value="ASD1_dom"/>
    <property type="match status" value="1"/>
</dbReference>
<dbReference type="EC" id="3.2.1.55" evidence="4"/>
<protein>
    <recommendedName>
        <fullName evidence="4">non-reducing end alpha-L-arabinofuranosidase</fullName>
        <ecNumber evidence="4">3.2.1.55</ecNumber>
    </recommendedName>
</protein>
<feature type="chain" id="PRO_5002973944" description="non-reducing end alpha-L-arabinofuranosidase" evidence="8">
    <location>
        <begin position="19"/>
        <end position="509"/>
    </location>
</feature>
<proteinExistence type="inferred from homology"/>
<organism evidence="10 11">
    <name type="scientific">Hirschia baltica (strain ATCC 49814 / DSM 5838 / IFAM 1418)</name>
    <dbReference type="NCBI Taxonomy" id="582402"/>
    <lineage>
        <taxon>Bacteria</taxon>
        <taxon>Pseudomonadati</taxon>
        <taxon>Pseudomonadota</taxon>
        <taxon>Alphaproteobacteria</taxon>
        <taxon>Hyphomonadales</taxon>
        <taxon>Hyphomonadaceae</taxon>
        <taxon>Hirschia</taxon>
    </lineage>
</organism>
<dbReference type="Gene3D" id="2.60.40.1180">
    <property type="entry name" value="Golgi alpha-mannosidase II"/>
    <property type="match status" value="1"/>
</dbReference>
<dbReference type="KEGG" id="hba:Hbal_0573"/>
<dbReference type="GO" id="GO:0046373">
    <property type="term" value="P:L-arabinose metabolic process"/>
    <property type="evidence" value="ECO:0007669"/>
    <property type="project" value="InterPro"/>
</dbReference>
<evidence type="ECO:0000313" key="11">
    <source>
        <dbReference type="Proteomes" id="UP000002745"/>
    </source>
</evidence>
<dbReference type="PANTHER" id="PTHR43576:SF2">
    <property type="entry name" value="INTRACELLULAR EXO-ALPHA-L-ARABINOFURANOSIDASE 2"/>
    <property type="match status" value="1"/>
</dbReference>
<feature type="domain" description="Alpha-L-arabinofuranosidase C-terminal" evidence="9">
    <location>
        <begin position="315"/>
        <end position="500"/>
    </location>
</feature>
<name>C6XNM2_HIRBI</name>
<evidence type="ECO:0000256" key="6">
    <source>
        <dbReference type="ARBA" id="ARBA00023277"/>
    </source>
</evidence>
<dbReference type="SUPFAM" id="SSF51445">
    <property type="entry name" value="(Trans)glycosidases"/>
    <property type="match status" value="1"/>
</dbReference>
<evidence type="ECO:0000259" key="9">
    <source>
        <dbReference type="SMART" id="SM00813"/>
    </source>
</evidence>
<dbReference type="HOGENOM" id="CLU_017810_2_0_5"/>
<evidence type="ECO:0000256" key="4">
    <source>
        <dbReference type="ARBA" id="ARBA00012670"/>
    </source>
</evidence>
<dbReference type="GO" id="GO:0046556">
    <property type="term" value="F:alpha-L-arabinofuranosidase activity"/>
    <property type="evidence" value="ECO:0007669"/>
    <property type="project" value="UniProtKB-EC"/>
</dbReference>
<dbReference type="SMART" id="SM00813">
    <property type="entry name" value="Alpha-L-AF_C"/>
    <property type="match status" value="1"/>
</dbReference>
<keyword evidence="8" id="KW-0732">Signal</keyword>
<evidence type="ECO:0000256" key="7">
    <source>
        <dbReference type="ARBA" id="ARBA00023295"/>
    </source>
</evidence>
<dbReference type="InterPro" id="IPR017853">
    <property type="entry name" value="GH"/>
</dbReference>
<dbReference type="OrthoDB" id="9758333at2"/>
<dbReference type="PANTHER" id="PTHR43576">
    <property type="entry name" value="ALPHA-L-ARABINOFURANOSIDASE C-RELATED"/>
    <property type="match status" value="1"/>
</dbReference>
<comment type="subunit">
    <text evidence="3">Homohexamer; trimer of dimers.</text>
</comment>
<dbReference type="RefSeq" id="WP_015826425.1">
    <property type="nucleotide sequence ID" value="NC_012982.1"/>
</dbReference>
<evidence type="ECO:0000256" key="3">
    <source>
        <dbReference type="ARBA" id="ARBA00011165"/>
    </source>
</evidence>
<comment type="catalytic activity">
    <reaction evidence="1">
        <text>Hydrolysis of terminal non-reducing alpha-L-arabinofuranoside residues in alpha-L-arabinosides.</text>
        <dbReference type="EC" id="3.2.1.55"/>
    </reaction>
</comment>
<keyword evidence="11" id="KW-1185">Reference proteome</keyword>
<dbReference type="SMR" id="C6XNM2"/>
<evidence type="ECO:0000256" key="5">
    <source>
        <dbReference type="ARBA" id="ARBA00022801"/>
    </source>
</evidence>
<keyword evidence="6" id="KW-0119">Carbohydrate metabolism</keyword>
<dbReference type="Gene3D" id="3.20.20.80">
    <property type="entry name" value="Glycosidases"/>
    <property type="match status" value="1"/>
</dbReference>
<dbReference type="InterPro" id="IPR055235">
    <property type="entry name" value="ASD1_cat"/>
</dbReference>